<dbReference type="EnsemblMetazoa" id="CapteT225193">
    <property type="protein sequence ID" value="CapteP225193"/>
    <property type="gene ID" value="CapteG225193"/>
</dbReference>
<dbReference type="SMART" id="SM00005">
    <property type="entry name" value="DEATH"/>
    <property type="match status" value="1"/>
</dbReference>
<accession>R7VKJ4</accession>
<dbReference type="InterPro" id="IPR011992">
    <property type="entry name" value="EF-hand-dom_pair"/>
</dbReference>
<dbReference type="GO" id="GO:0031265">
    <property type="term" value="C:CD95 death-inducing signaling complex"/>
    <property type="evidence" value="ECO:0007669"/>
    <property type="project" value="TreeGrafter"/>
</dbReference>
<dbReference type="Gene3D" id="1.10.238.10">
    <property type="entry name" value="EF-hand"/>
    <property type="match status" value="1"/>
</dbReference>
<reference evidence="3" key="3">
    <citation type="submission" date="2015-06" db="UniProtKB">
        <authorList>
            <consortium name="EnsemblMetazoa"/>
        </authorList>
    </citation>
    <scope>IDENTIFICATION</scope>
</reference>
<feature type="domain" description="Death" evidence="1">
    <location>
        <begin position="224"/>
        <end position="306"/>
    </location>
</feature>
<evidence type="ECO:0000313" key="2">
    <source>
        <dbReference type="EMBL" id="ELU16815.1"/>
    </source>
</evidence>
<evidence type="ECO:0000313" key="3">
    <source>
        <dbReference type="EnsemblMetazoa" id="CapteP225193"/>
    </source>
</evidence>
<protein>
    <recommendedName>
        <fullName evidence="1">Death domain-containing protein</fullName>
    </recommendedName>
</protein>
<dbReference type="InterPro" id="IPR016729">
    <property type="entry name" value="FADD"/>
</dbReference>
<evidence type="ECO:0000259" key="1">
    <source>
        <dbReference type="PROSITE" id="PS50017"/>
    </source>
</evidence>
<dbReference type="OMA" id="PEVRRCW"/>
<dbReference type="GO" id="GO:0005123">
    <property type="term" value="F:death receptor binding"/>
    <property type="evidence" value="ECO:0007669"/>
    <property type="project" value="TreeGrafter"/>
</dbReference>
<dbReference type="SUPFAM" id="SSF47986">
    <property type="entry name" value="DEATH domain"/>
    <property type="match status" value="1"/>
</dbReference>
<dbReference type="Proteomes" id="UP000014760">
    <property type="component" value="Unassembled WGS sequence"/>
</dbReference>
<name>R7VKJ4_CAPTE</name>
<dbReference type="PANTHER" id="PTHR15077:SF10">
    <property type="entry name" value="FAS-ASSOCIATED DEATH DOMAIN PROTEIN"/>
    <property type="match status" value="1"/>
</dbReference>
<dbReference type="InterPro" id="IPR011029">
    <property type="entry name" value="DEATH-like_dom_sf"/>
</dbReference>
<dbReference type="OrthoDB" id="20872at2759"/>
<dbReference type="PROSITE" id="PS50017">
    <property type="entry name" value="DEATH_DOMAIN"/>
    <property type="match status" value="1"/>
</dbReference>
<dbReference type="Gene3D" id="1.10.533.10">
    <property type="entry name" value="Death Domain, Fas"/>
    <property type="match status" value="1"/>
</dbReference>
<dbReference type="PANTHER" id="PTHR15077">
    <property type="entry name" value="FAS-ASSOCIATING DEATH DOMAIN-CONTAINING PROTEIN FADD"/>
    <property type="match status" value="1"/>
</dbReference>
<dbReference type="CDD" id="cd01670">
    <property type="entry name" value="Death"/>
    <property type="match status" value="1"/>
</dbReference>
<dbReference type="EMBL" id="KB292914">
    <property type="protein sequence ID" value="ELU16815.1"/>
    <property type="molecule type" value="Genomic_DNA"/>
</dbReference>
<dbReference type="GO" id="GO:0097191">
    <property type="term" value="P:extrinsic apoptotic signaling pathway"/>
    <property type="evidence" value="ECO:0007669"/>
    <property type="project" value="TreeGrafter"/>
</dbReference>
<dbReference type="GO" id="GO:0089720">
    <property type="term" value="F:caspase binding"/>
    <property type="evidence" value="ECO:0007669"/>
    <property type="project" value="TreeGrafter"/>
</dbReference>
<dbReference type="AlphaFoldDB" id="R7VKJ4"/>
<sequence>MGLYASTFREDGLPVVSSFTRPSKADWITAHATATGLAVVEVERLWLRFQQLGCNKEGFLTSDVLLRPPASSDIFIKNIVTTFRKDDGNIAFQTFLNAMKWAETTTMEHKIRGIFCLLNNGEPVTKDILIKVFKRTYPDDTEEERMKIVDVFMMQIDDADQGAINVDQFVRWIKSMPYDSISPLLEFNIVPHDINVEAHRAFTSHSRATGLPSRASFSHQIPTDAILLQVAQRVHNRDWQYLANRLGFTSATCAEYERRNPGETEEQTFEMLKGWRSREGSRAYVEKLEKALRESGMNDTALLLFP</sequence>
<reference evidence="2 4" key="2">
    <citation type="journal article" date="2013" name="Nature">
        <title>Insights into bilaterian evolution from three spiralian genomes.</title>
        <authorList>
            <person name="Simakov O."/>
            <person name="Marletaz F."/>
            <person name="Cho S.J."/>
            <person name="Edsinger-Gonzales E."/>
            <person name="Havlak P."/>
            <person name="Hellsten U."/>
            <person name="Kuo D.H."/>
            <person name="Larsson T."/>
            <person name="Lv J."/>
            <person name="Arendt D."/>
            <person name="Savage R."/>
            <person name="Osoegawa K."/>
            <person name="de Jong P."/>
            <person name="Grimwood J."/>
            <person name="Chapman J.A."/>
            <person name="Shapiro H."/>
            <person name="Aerts A."/>
            <person name="Otillar R.P."/>
            <person name="Terry A.Y."/>
            <person name="Boore J.L."/>
            <person name="Grigoriev I.V."/>
            <person name="Lindberg D.R."/>
            <person name="Seaver E.C."/>
            <person name="Weisblat D.A."/>
            <person name="Putnam N.H."/>
            <person name="Rokhsar D.S."/>
        </authorList>
    </citation>
    <scope>NUCLEOTIDE SEQUENCE</scope>
    <source>
        <strain evidence="2 4">I ESC-2004</strain>
    </source>
</reference>
<evidence type="ECO:0000313" key="4">
    <source>
        <dbReference type="Proteomes" id="UP000014760"/>
    </source>
</evidence>
<dbReference type="HOGENOM" id="CLU_909845_0_0_1"/>
<reference evidence="4" key="1">
    <citation type="submission" date="2012-12" db="EMBL/GenBank/DDBJ databases">
        <authorList>
            <person name="Hellsten U."/>
            <person name="Grimwood J."/>
            <person name="Chapman J.A."/>
            <person name="Shapiro H."/>
            <person name="Aerts A."/>
            <person name="Otillar R.P."/>
            <person name="Terry A.Y."/>
            <person name="Boore J.L."/>
            <person name="Simakov O."/>
            <person name="Marletaz F."/>
            <person name="Cho S.-J."/>
            <person name="Edsinger-Gonzales E."/>
            <person name="Havlak P."/>
            <person name="Kuo D.-H."/>
            <person name="Larsson T."/>
            <person name="Lv J."/>
            <person name="Arendt D."/>
            <person name="Savage R."/>
            <person name="Osoegawa K."/>
            <person name="de Jong P."/>
            <person name="Lindberg D.R."/>
            <person name="Seaver E.C."/>
            <person name="Weisblat D.A."/>
            <person name="Putnam N.H."/>
            <person name="Grigoriev I.V."/>
            <person name="Rokhsar D.S."/>
        </authorList>
    </citation>
    <scope>NUCLEOTIDE SEQUENCE</scope>
    <source>
        <strain evidence="4">I ESC-2004</strain>
    </source>
</reference>
<keyword evidence="4" id="KW-1185">Reference proteome</keyword>
<dbReference type="Pfam" id="PF00531">
    <property type="entry name" value="Death"/>
    <property type="match status" value="1"/>
</dbReference>
<gene>
    <name evidence="2" type="ORF">CAPTEDRAFT_225193</name>
</gene>
<dbReference type="InterPro" id="IPR000488">
    <property type="entry name" value="Death_dom"/>
</dbReference>
<proteinExistence type="predicted"/>
<dbReference type="GO" id="GO:0045089">
    <property type="term" value="P:positive regulation of innate immune response"/>
    <property type="evidence" value="ECO:0007669"/>
    <property type="project" value="TreeGrafter"/>
</dbReference>
<organism evidence="2">
    <name type="scientific">Capitella teleta</name>
    <name type="common">Polychaete worm</name>
    <dbReference type="NCBI Taxonomy" id="283909"/>
    <lineage>
        <taxon>Eukaryota</taxon>
        <taxon>Metazoa</taxon>
        <taxon>Spiralia</taxon>
        <taxon>Lophotrochozoa</taxon>
        <taxon>Annelida</taxon>
        <taxon>Polychaeta</taxon>
        <taxon>Sedentaria</taxon>
        <taxon>Scolecida</taxon>
        <taxon>Capitellidae</taxon>
        <taxon>Capitella</taxon>
    </lineage>
</organism>
<dbReference type="EMBL" id="AMQN01004224">
    <property type="status" value="NOT_ANNOTATED_CDS"/>
    <property type="molecule type" value="Genomic_DNA"/>
</dbReference>
<dbReference type="SUPFAM" id="SSF47473">
    <property type="entry name" value="EF-hand"/>
    <property type="match status" value="1"/>
</dbReference>